<dbReference type="Proteomes" id="UP000194546">
    <property type="component" value="Unassembled WGS sequence"/>
</dbReference>
<feature type="signal peptide" evidence="1">
    <location>
        <begin position="1"/>
        <end position="30"/>
    </location>
</feature>
<evidence type="ECO:0008006" key="4">
    <source>
        <dbReference type="Google" id="ProtNLM"/>
    </source>
</evidence>
<accession>A0A242MGA7</accession>
<feature type="chain" id="PRO_5011313224" description="Lipoprotein" evidence="1">
    <location>
        <begin position="31"/>
        <end position="79"/>
    </location>
</feature>
<dbReference type="AlphaFoldDB" id="A0A242MGA7"/>
<sequence length="79" mass="9213">MLKLKKGLLLASLAAAAAVTSIGVSNAASADEHFRPGYVHVDSRGWHGDRYYDGHRYWERREWERRHAPHHYAPPHRYY</sequence>
<keyword evidence="1" id="KW-0732">Signal</keyword>
<protein>
    <recommendedName>
        <fullName evidence="4">Lipoprotein</fullName>
    </recommendedName>
</protein>
<dbReference type="RefSeq" id="WP_062002655.1">
    <property type="nucleotide sequence ID" value="NZ_NBTY01000144.1"/>
</dbReference>
<name>A0A242MGA7_CABSO</name>
<evidence type="ECO:0000313" key="3">
    <source>
        <dbReference type="Proteomes" id="UP000194546"/>
    </source>
</evidence>
<organism evidence="2 3">
    <name type="scientific">Caballeronia sordidicola</name>
    <name type="common">Burkholderia sordidicola</name>
    <dbReference type="NCBI Taxonomy" id="196367"/>
    <lineage>
        <taxon>Bacteria</taxon>
        <taxon>Pseudomonadati</taxon>
        <taxon>Pseudomonadota</taxon>
        <taxon>Betaproteobacteria</taxon>
        <taxon>Burkholderiales</taxon>
        <taxon>Burkholderiaceae</taxon>
        <taxon>Caballeronia</taxon>
    </lineage>
</organism>
<evidence type="ECO:0000313" key="2">
    <source>
        <dbReference type="EMBL" id="OTP69988.1"/>
    </source>
</evidence>
<evidence type="ECO:0000256" key="1">
    <source>
        <dbReference type="SAM" id="SignalP"/>
    </source>
</evidence>
<comment type="caution">
    <text evidence="2">The sequence shown here is derived from an EMBL/GenBank/DDBJ whole genome shotgun (WGS) entry which is preliminary data.</text>
</comment>
<proteinExistence type="predicted"/>
<reference evidence="2 3" key="1">
    <citation type="submission" date="2017-03" db="EMBL/GenBank/DDBJ databases">
        <title>Genome analysis of strain PAMC 26510.</title>
        <authorList>
            <person name="Oh H.-M."/>
            <person name="Yang J.-A."/>
        </authorList>
    </citation>
    <scope>NUCLEOTIDE SEQUENCE [LARGE SCALE GENOMIC DNA]</scope>
    <source>
        <strain evidence="2 3">PAMC 26510</strain>
    </source>
</reference>
<dbReference type="EMBL" id="NBTY01000144">
    <property type="protein sequence ID" value="OTP69988.1"/>
    <property type="molecule type" value="Genomic_DNA"/>
</dbReference>
<gene>
    <name evidence="2" type="ORF">PAMC26510_25940</name>
</gene>